<evidence type="ECO:0000313" key="3">
    <source>
        <dbReference type="Proteomes" id="UP000825935"/>
    </source>
</evidence>
<keyword evidence="3" id="KW-1185">Reference proteome</keyword>
<dbReference type="Pfam" id="PF13516">
    <property type="entry name" value="LRR_6"/>
    <property type="match status" value="3"/>
</dbReference>
<feature type="region of interest" description="Disordered" evidence="1">
    <location>
        <begin position="1"/>
        <end position="20"/>
    </location>
</feature>
<dbReference type="Gene3D" id="3.80.10.10">
    <property type="entry name" value="Ribonuclease Inhibitor"/>
    <property type="match status" value="2"/>
</dbReference>
<sequence length="449" mass="49771">MSENAEIYELNRREEHTREKQGEMAEGHVLLQQQQSPAIDRAAVSHLCLMNRPFHLRPSLVELCVPILSKQPDILTLLASLPPAICSQVISKLPLDLPLLPCSQFIHDEEYWKKRALLKWKKCDTSNHGRSWKQLFFECNLADALENFDPTLEDWSGLKELMETSKRFVHNLEIHQLPSRIGACMIFEVLGRQLSSLKLEYGWKNAGMLYDPDKFGMKVSDCLAFSASLYFATTLTNLDLSCNHLDDDKVKILLKGMMSHPCLLRLNLCHNRVGDVGVAVISKFLVTEKCILTDLSLGDNYFTSQGGKDLAEALKTNTLLSCLNLGYNRKIGDEGGRAILDGLQSNSSLQGLSLASCGLGEESMISLGKAISSSRSGLLYLDVSANPSIGVKAGAALQESIESGKPPLYLDLQSCGLGEEAEQMIANAIIKKYDKGIRPSLLQNNIFRL</sequence>
<evidence type="ECO:0000256" key="1">
    <source>
        <dbReference type="SAM" id="MobiDB-lite"/>
    </source>
</evidence>
<dbReference type="SUPFAM" id="SSF52047">
    <property type="entry name" value="RNI-like"/>
    <property type="match status" value="1"/>
</dbReference>
<gene>
    <name evidence="2" type="ORF">KP509_25G050000</name>
</gene>
<dbReference type="InterPro" id="IPR050637">
    <property type="entry name" value="NLRP_innate_immun_reg"/>
</dbReference>
<proteinExistence type="predicted"/>
<dbReference type="InterPro" id="IPR032675">
    <property type="entry name" value="LRR_dom_sf"/>
</dbReference>
<protein>
    <submittedName>
        <fullName evidence="2">Uncharacterized protein</fullName>
    </submittedName>
</protein>
<dbReference type="SMART" id="SM00368">
    <property type="entry name" value="LRR_RI"/>
    <property type="match status" value="7"/>
</dbReference>
<dbReference type="PANTHER" id="PTHR45690">
    <property type="entry name" value="NACHT, LRR AND PYD DOMAINS-CONTAINING PROTEIN 12"/>
    <property type="match status" value="1"/>
</dbReference>
<reference evidence="2" key="1">
    <citation type="submission" date="2021-08" db="EMBL/GenBank/DDBJ databases">
        <title>WGS assembly of Ceratopteris richardii.</title>
        <authorList>
            <person name="Marchant D.B."/>
            <person name="Chen G."/>
            <person name="Jenkins J."/>
            <person name="Shu S."/>
            <person name="Leebens-Mack J."/>
            <person name="Grimwood J."/>
            <person name="Schmutz J."/>
            <person name="Soltis P."/>
            <person name="Soltis D."/>
            <person name="Chen Z.-H."/>
        </authorList>
    </citation>
    <scope>NUCLEOTIDE SEQUENCE</scope>
    <source>
        <strain evidence="2">Whitten #5841</strain>
        <tissue evidence="2">Leaf</tissue>
    </source>
</reference>
<dbReference type="AlphaFoldDB" id="A0A8T2RS19"/>
<dbReference type="PANTHER" id="PTHR45690:SF4">
    <property type="entry name" value="NACHT, LRR AND PYD DOMAINS-CONTAINING PROTEIN 10"/>
    <property type="match status" value="1"/>
</dbReference>
<comment type="caution">
    <text evidence="2">The sequence shown here is derived from an EMBL/GenBank/DDBJ whole genome shotgun (WGS) entry which is preliminary data.</text>
</comment>
<name>A0A8T2RS19_CERRI</name>
<dbReference type="OMA" id="PVCHVAR"/>
<organism evidence="2 3">
    <name type="scientific">Ceratopteris richardii</name>
    <name type="common">Triangle waterfern</name>
    <dbReference type="NCBI Taxonomy" id="49495"/>
    <lineage>
        <taxon>Eukaryota</taxon>
        <taxon>Viridiplantae</taxon>
        <taxon>Streptophyta</taxon>
        <taxon>Embryophyta</taxon>
        <taxon>Tracheophyta</taxon>
        <taxon>Polypodiopsida</taxon>
        <taxon>Polypodiidae</taxon>
        <taxon>Polypodiales</taxon>
        <taxon>Pteridineae</taxon>
        <taxon>Pteridaceae</taxon>
        <taxon>Parkerioideae</taxon>
        <taxon>Ceratopteris</taxon>
    </lineage>
</organism>
<dbReference type="OrthoDB" id="1930988at2759"/>
<accession>A0A8T2RS19</accession>
<dbReference type="EMBL" id="CM035430">
    <property type="protein sequence ID" value="KAH7298574.1"/>
    <property type="molecule type" value="Genomic_DNA"/>
</dbReference>
<dbReference type="GO" id="GO:0005737">
    <property type="term" value="C:cytoplasm"/>
    <property type="evidence" value="ECO:0007669"/>
    <property type="project" value="TreeGrafter"/>
</dbReference>
<evidence type="ECO:0000313" key="2">
    <source>
        <dbReference type="EMBL" id="KAH7298574.1"/>
    </source>
</evidence>
<feature type="compositionally biased region" description="Basic and acidic residues" evidence="1">
    <location>
        <begin position="9"/>
        <end position="20"/>
    </location>
</feature>
<dbReference type="InterPro" id="IPR001611">
    <property type="entry name" value="Leu-rich_rpt"/>
</dbReference>
<dbReference type="Proteomes" id="UP000825935">
    <property type="component" value="Chromosome 25"/>
</dbReference>